<dbReference type="PANTHER" id="PTHR15503:SF45">
    <property type="entry name" value="RNA-DIRECTED DNA POLYMERASE HOMOLOG"/>
    <property type="match status" value="1"/>
</dbReference>
<dbReference type="Gene3D" id="2.40.70.10">
    <property type="entry name" value="Acid Proteases"/>
    <property type="match status" value="1"/>
</dbReference>
<name>A0A484KWJ9_9ASTE</name>
<feature type="coiled-coil region" evidence="2">
    <location>
        <begin position="410"/>
        <end position="437"/>
    </location>
</feature>
<organism evidence="5 6">
    <name type="scientific">Cuscuta campestris</name>
    <dbReference type="NCBI Taxonomy" id="132261"/>
    <lineage>
        <taxon>Eukaryota</taxon>
        <taxon>Viridiplantae</taxon>
        <taxon>Streptophyta</taxon>
        <taxon>Embryophyta</taxon>
        <taxon>Tracheophyta</taxon>
        <taxon>Spermatophyta</taxon>
        <taxon>Magnoliopsida</taxon>
        <taxon>eudicotyledons</taxon>
        <taxon>Gunneridae</taxon>
        <taxon>Pentapetalae</taxon>
        <taxon>asterids</taxon>
        <taxon>lamiids</taxon>
        <taxon>Solanales</taxon>
        <taxon>Convolvulaceae</taxon>
        <taxon>Cuscuteae</taxon>
        <taxon>Cuscuta</taxon>
        <taxon>Cuscuta subgen. Grammica</taxon>
        <taxon>Cuscuta sect. Cleistogrammica</taxon>
    </lineage>
</organism>
<dbReference type="CDD" id="cd00303">
    <property type="entry name" value="retropepsin_like"/>
    <property type="match status" value="1"/>
</dbReference>
<feature type="region of interest" description="Disordered" evidence="3">
    <location>
        <begin position="490"/>
        <end position="511"/>
    </location>
</feature>
<dbReference type="Pfam" id="PF03732">
    <property type="entry name" value="Retrotrans_gag"/>
    <property type="match status" value="1"/>
</dbReference>
<feature type="compositionally biased region" description="Polar residues" evidence="3">
    <location>
        <begin position="1157"/>
        <end position="1175"/>
    </location>
</feature>
<dbReference type="Pfam" id="PF08284">
    <property type="entry name" value="RVP_2"/>
    <property type="match status" value="1"/>
</dbReference>
<proteinExistence type="predicted"/>
<dbReference type="EMBL" id="OOIL02000835">
    <property type="protein sequence ID" value="VFQ69770.1"/>
    <property type="molecule type" value="Genomic_DNA"/>
</dbReference>
<accession>A0A484KWJ9</accession>
<dbReference type="SUPFAM" id="SSF50630">
    <property type="entry name" value="Acid proteases"/>
    <property type="match status" value="1"/>
</dbReference>
<evidence type="ECO:0000313" key="6">
    <source>
        <dbReference type="Proteomes" id="UP000595140"/>
    </source>
</evidence>
<protein>
    <recommendedName>
        <fullName evidence="4">CCHC-type domain-containing protein</fullName>
    </recommendedName>
</protein>
<dbReference type="InterPro" id="IPR032567">
    <property type="entry name" value="RTL1-rel"/>
</dbReference>
<keyword evidence="2" id="KW-0175">Coiled coil</keyword>
<feature type="region of interest" description="Disordered" evidence="3">
    <location>
        <begin position="1051"/>
        <end position="1095"/>
    </location>
</feature>
<evidence type="ECO:0000256" key="1">
    <source>
        <dbReference type="PROSITE-ProRule" id="PRU00047"/>
    </source>
</evidence>
<feature type="region of interest" description="Disordered" evidence="3">
    <location>
        <begin position="808"/>
        <end position="830"/>
    </location>
</feature>
<dbReference type="Gene3D" id="4.10.60.10">
    <property type="entry name" value="Zinc finger, CCHC-type"/>
    <property type="match status" value="1"/>
</dbReference>
<gene>
    <name evidence="5" type="ORF">CCAM_LOCUS11546</name>
</gene>
<dbReference type="InterPro" id="IPR021109">
    <property type="entry name" value="Peptidase_aspartic_dom_sf"/>
</dbReference>
<feature type="compositionally biased region" description="Acidic residues" evidence="3">
    <location>
        <begin position="564"/>
        <end position="576"/>
    </location>
</feature>
<evidence type="ECO:0000256" key="3">
    <source>
        <dbReference type="SAM" id="MobiDB-lite"/>
    </source>
</evidence>
<feature type="domain" description="CCHC-type" evidence="4">
    <location>
        <begin position="1119"/>
        <end position="1133"/>
    </location>
</feature>
<dbReference type="SMART" id="SM00343">
    <property type="entry name" value="ZnF_C2HC"/>
    <property type="match status" value="1"/>
</dbReference>
<dbReference type="GO" id="GO:0008270">
    <property type="term" value="F:zinc ion binding"/>
    <property type="evidence" value="ECO:0007669"/>
    <property type="project" value="UniProtKB-KW"/>
</dbReference>
<feature type="compositionally biased region" description="Low complexity" evidence="3">
    <location>
        <begin position="811"/>
        <end position="830"/>
    </location>
</feature>
<reference evidence="5 6" key="1">
    <citation type="submission" date="2018-04" db="EMBL/GenBank/DDBJ databases">
        <authorList>
            <person name="Vogel A."/>
        </authorList>
    </citation>
    <scope>NUCLEOTIDE SEQUENCE [LARGE SCALE GENOMIC DNA]</scope>
</reference>
<keyword evidence="1" id="KW-0862">Zinc</keyword>
<sequence>MHRDTPAIRFAEEEIENLSRIDRFTLVGKFSHGQPKLEVIRKHFATHYVLKGQVTIGWRGPRQVELQAVDQHGVQFHVLPIPHPPEQLKSGENTSANTIPSNKSALLEELDPGPKTIEEDTEEMWSDEGEQMLLVQLLEDTLVFLITLLVVKGRYGFSGRTHTSLVSLLMKNRKKHYHWSSWEHMSFPVKEGGLGFTRMQTMVDAFSAKLWWNFRTSVTLWTQFMKAKYCQRVHPVAKVWQPGESHIWKRMVFIRNLIEPYIFWKIYDGSLSFWWDNWIGLGALARITNQENGKFLLAPFKEYVVNNTLNFGRLQNLVDPGFFFHFNVDLSGLGTNKPDKAIWKPRSNGLFTLKAAKHFLGCNDFEELVELLNLDVPLIAMNNFSRAKEKLDIIGALIISFPSLALHVEMVPVEREEKEEEEQIQEVQEELLGLQSAIDPFIPLINDIHDDFFNSMIVADQESGRDHEGIAFQKNAGRCDQDPQFVESNATPGTTNMGNETTAKSPTTTQTVDEEDYMGEGIVFQKNAGRCDQDPQFVESNATPGTTNMGNETTAKSPTTTQTVDEEDYMGDDNDELNVDKSFIRRDYPSFDTSFGNEVDMTLDGSFEDGSDLAIRLEFSDKRELKKKMTDVSIQGHFETKTVKSDTKRDLVFILDKHINIRNEIRKHYSAADHGVCRHHITYNLRKHFPKMCKQGMDKPFEDLASAYTKRAFKMLYGELKARYPTAGNYIYQIAKKKWAMVYFEIPRYQIMTTKDTESINSVLRDDMELPIVALLKAVQNMTSRMSQESAHGQGNNEHVSVHTEASSFTPPVQNEPVNQQNVGNNPNAGGQPDLVIPTFLANVLQQIANAPMFQPPPPPPPRVITYKTLRDNDADLFLGDRIGEPQIAWDWIEQTARVLEDLNVPMDNYPRLASQLLRKEAYEWWKRTDESIGTPKPWTWAHFEWAFKQEYIPKCFSEERRKEFVELQQGNMTLPEYRQKFTRLAKFAPTLVSTPTDRIEEFKKKLRPDLRSRVSVLTIVDFAEAYDLIARADSDLSACIEYLKTNNVSSNTHRPISSVSKGKRPLQESSNSHLSKKGKSVQTHSVASENKSRGWKHPLCDTCGRHHPGECWLAQGLCLGCGKPGHFRRDCPTNPGKPFPTAPVVSQLASARPAPSQRSTAGSNPTKNQSQQQGRAPARTYAMKPRAEENPDVIQGMFSLFDSVMHVLIDPGSTLSYICVPMPDKADIMKENLEQPILVSNPLGHSMRLNHVYQDCPLIVEGHQFSANLVELPYKEFDIILGMDWLTEHQAIIDCQRRTIQLKSGEGKSIKVGRMNDWLIPGSRRGETVVVDH</sequence>
<feature type="compositionally biased region" description="Polar residues" evidence="3">
    <location>
        <begin position="1081"/>
        <end position="1090"/>
    </location>
</feature>
<dbReference type="OrthoDB" id="1751327at2759"/>
<keyword evidence="6" id="KW-1185">Reference proteome</keyword>
<feature type="region of interest" description="Disordered" evidence="3">
    <location>
        <begin position="1133"/>
        <end position="1181"/>
    </location>
</feature>
<feature type="compositionally biased region" description="Polar residues" evidence="3">
    <location>
        <begin position="1051"/>
        <end position="1061"/>
    </location>
</feature>
<evidence type="ECO:0000256" key="2">
    <source>
        <dbReference type="SAM" id="Coils"/>
    </source>
</evidence>
<feature type="region of interest" description="Disordered" evidence="3">
    <location>
        <begin position="541"/>
        <end position="576"/>
    </location>
</feature>
<dbReference type="GO" id="GO:0003676">
    <property type="term" value="F:nucleic acid binding"/>
    <property type="evidence" value="ECO:0007669"/>
    <property type="project" value="InterPro"/>
</dbReference>
<dbReference type="InterPro" id="IPR001878">
    <property type="entry name" value="Znf_CCHC"/>
</dbReference>
<feature type="compositionally biased region" description="Polar residues" evidence="3">
    <location>
        <begin position="541"/>
        <end position="563"/>
    </location>
</feature>
<keyword evidence="1" id="KW-0863">Zinc-finger</keyword>
<evidence type="ECO:0000259" key="4">
    <source>
        <dbReference type="PROSITE" id="PS50158"/>
    </source>
</evidence>
<dbReference type="PANTHER" id="PTHR15503">
    <property type="entry name" value="LDOC1 RELATED"/>
    <property type="match status" value="1"/>
</dbReference>
<dbReference type="PROSITE" id="PS50158">
    <property type="entry name" value="ZF_CCHC"/>
    <property type="match status" value="1"/>
</dbReference>
<dbReference type="Proteomes" id="UP000595140">
    <property type="component" value="Unassembled WGS sequence"/>
</dbReference>
<evidence type="ECO:0000313" key="5">
    <source>
        <dbReference type="EMBL" id="VFQ69770.1"/>
    </source>
</evidence>
<keyword evidence="1" id="KW-0479">Metal-binding</keyword>
<dbReference type="InterPro" id="IPR005162">
    <property type="entry name" value="Retrotrans_gag_dom"/>
</dbReference>